<dbReference type="EMBL" id="CP034669">
    <property type="protein sequence ID" value="QAT83633.1"/>
    <property type="molecule type" value="Genomic_DNA"/>
</dbReference>
<evidence type="ECO:0000313" key="1">
    <source>
        <dbReference type="EMBL" id="QAT83633.1"/>
    </source>
</evidence>
<accession>A0A410RP79</accession>
<protein>
    <submittedName>
        <fullName evidence="1">Uncharacterized protein</fullName>
    </submittedName>
</protein>
<proteinExistence type="predicted"/>
<name>A0A410RP79_CORCK</name>
<evidence type="ECO:0000313" key="2">
    <source>
        <dbReference type="Proteomes" id="UP000288758"/>
    </source>
</evidence>
<sequence>MSSTNAFSSTTCGSSIGTATGGPMLPGSALVSINGSTDLSQCIKGDGGSYVQKISIESYEGAVYTNKIVVTGRGPTGMGHRSDFTFTMASGEAVTLTIASTSLEDHTVKCRTTGLVQIDWNLKDL</sequence>
<organism evidence="1 2">
    <name type="scientific">Corallococcus coralloides</name>
    <name type="common">Myxococcus coralloides</name>
    <dbReference type="NCBI Taxonomy" id="184914"/>
    <lineage>
        <taxon>Bacteria</taxon>
        <taxon>Pseudomonadati</taxon>
        <taxon>Myxococcota</taxon>
        <taxon>Myxococcia</taxon>
        <taxon>Myxococcales</taxon>
        <taxon>Cystobacterineae</taxon>
        <taxon>Myxococcaceae</taxon>
        <taxon>Corallococcus</taxon>
    </lineage>
</organism>
<dbReference type="AlphaFoldDB" id="A0A410RP79"/>
<dbReference type="Proteomes" id="UP000288758">
    <property type="component" value="Chromosome"/>
</dbReference>
<dbReference type="RefSeq" id="WP_128795745.1">
    <property type="nucleotide sequence ID" value="NZ_CP034669.1"/>
</dbReference>
<reference evidence="1 2" key="1">
    <citation type="submission" date="2018-12" db="EMBL/GenBank/DDBJ databases">
        <title>Complete Genome Sequence of the Corallopyronin A producing Myxobacterium Corallococcus coralloides B035.</title>
        <authorList>
            <person name="Bouhired S.M."/>
            <person name="Rupp O."/>
            <person name="Blom J."/>
            <person name="Schaeberle T.F."/>
            <person name="Kehraus S."/>
            <person name="Schiefer A."/>
            <person name="Pfarr K."/>
            <person name="Goesmann A."/>
            <person name="Hoerauf A."/>
            <person name="Koenig G.M."/>
        </authorList>
    </citation>
    <scope>NUCLEOTIDE SEQUENCE [LARGE SCALE GENOMIC DNA]</scope>
    <source>
        <strain evidence="1 2">B035</strain>
    </source>
</reference>
<gene>
    <name evidence="1" type="ORF">EJ065_2047</name>
</gene>